<reference evidence="1" key="1">
    <citation type="submission" date="2018-05" db="EMBL/GenBank/DDBJ databases">
        <authorList>
            <person name="Lanie J.A."/>
            <person name="Ng W.-L."/>
            <person name="Kazmierczak K.M."/>
            <person name="Andrzejewski T.M."/>
            <person name="Davidsen T.M."/>
            <person name="Wayne K.J."/>
            <person name="Tettelin H."/>
            <person name="Glass J.I."/>
            <person name="Rusch D."/>
            <person name="Podicherti R."/>
            <person name="Tsui H.-C.T."/>
            <person name="Winkler M.E."/>
        </authorList>
    </citation>
    <scope>NUCLEOTIDE SEQUENCE</scope>
</reference>
<name>A0A382DH41_9ZZZZ</name>
<protein>
    <submittedName>
        <fullName evidence="1">Uncharacterized protein</fullName>
    </submittedName>
</protein>
<gene>
    <name evidence="1" type="ORF">METZ01_LOCUS190216</name>
</gene>
<proteinExistence type="predicted"/>
<dbReference type="EMBL" id="UINC01039211">
    <property type="protein sequence ID" value="SVB37362.1"/>
    <property type="molecule type" value="Genomic_DNA"/>
</dbReference>
<dbReference type="AlphaFoldDB" id="A0A382DH41"/>
<evidence type="ECO:0000313" key="1">
    <source>
        <dbReference type="EMBL" id="SVB37362.1"/>
    </source>
</evidence>
<organism evidence="1">
    <name type="scientific">marine metagenome</name>
    <dbReference type="NCBI Taxonomy" id="408172"/>
    <lineage>
        <taxon>unclassified sequences</taxon>
        <taxon>metagenomes</taxon>
        <taxon>ecological metagenomes</taxon>
    </lineage>
</organism>
<sequence length="33" mass="3535">MHAYTIDFRPADGIVSGPLLVARNVLVTARAIP</sequence>
<accession>A0A382DH41</accession>